<evidence type="ECO:0000313" key="6">
    <source>
        <dbReference type="Ensembl" id="ENSAPOP00000031812.1"/>
    </source>
</evidence>
<keyword evidence="4" id="KW-0472">Membrane</keyword>
<dbReference type="PROSITE" id="PS50835">
    <property type="entry name" value="IG_LIKE"/>
    <property type="match status" value="1"/>
</dbReference>
<evidence type="ECO:0000256" key="2">
    <source>
        <dbReference type="ARBA" id="ARBA00022692"/>
    </source>
</evidence>
<dbReference type="GO" id="GO:0007155">
    <property type="term" value="P:cell adhesion"/>
    <property type="evidence" value="ECO:0007669"/>
    <property type="project" value="TreeGrafter"/>
</dbReference>
<dbReference type="Ensembl" id="ENSAPOT00000025208.1">
    <property type="protein sequence ID" value="ENSAPOP00000031812.1"/>
    <property type="gene ID" value="ENSAPOG00000019349.1"/>
</dbReference>
<keyword evidence="3" id="KW-1133">Transmembrane helix</keyword>
<accession>A0A3Q1GWL6</accession>
<protein>
    <recommendedName>
        <fullName evidence="5">Ig-like domain-containing protein</fullName>
    </recommendedName>
</protein>
<reference evidence="6" key="2">
    <citation type="submission" date="2025-09" db="UniProtKB">
        <authorList>
            <consortium name="Ensembl"/>
        </authorList>
    </citation>
    <scope>IDENTIFICATION</scope>
</reference>
<dbReference type="GeneTree" id="ENSGT00940000178003"/>
<evidence type="ECO:0000259" key="5">
    <source>
        <dbReference type="PROSITE" id="PS50835"/>
    </source>
</evidence>
<dbReference type="SUPFAM" id="SSF48726">
    <property type="entry name" value="Immunoglobulin"/>
    <property type="match status" value="1"/>
</dbReference>
<feature type="domain" description="Ig-like" evidence="5">
    <location>
        <begin position="8"/>
        <end position="82"/>
    </location>
</feature>
<comment type="subcellular location">
    <subcellularLocation>
        <location evidence="1">Membrane</location>
        <topology evidence="1">Single-pass membrane protein</topology>
    </subcellularLocation>
</comment>
<dbReference type="PANTHER" id="PTHR12035">
    <property type="entry name" value="SIALIC ACID BINDING IMMUNOGLOBULIN-LIKE LECTIN"/>
    <property type="match status" value="1"/>
</dbReference>
<keyword evidence="7" id="KW-1185">Reference proteome</keyword>
<reference evidence="6" key="1">
    <citation type="submission" date="2025-08" db="UniProtKB">
        <authorList>
            <consortium name="Ensembl"/>
        </authorList>
    </citation>
    <scope>IDENTIFICATION</scope>
</reference>
<sequence length="117" mass="13477">ETLKILTPLLHLMIPPLTEGKQTTLTCTAPGLCSGSRPKISWMWTERHRSTLDFSPSAEHHGTNITCKVRFKGGTTTEKTLTLNVNCEYRMQMKSLQFCNHLIHFFKYTHEMFECCI</sequence>
<evidence type="ECO:0000313" key="7">
    <source>
        <dbReference type="Proteomes" id="UP000257200"/>
    </source>
</evidence>
<dbReference type="PANTHER" id="PTHR12035:SF128">
    <property type="entry name" value="BRANCHED CHAIN KETO ACID DEHYDROGENASE E1 SUBUNIT BETA,-LIKE-RELATED"/>
    <property type="match status" value="1"/>
</dbReference>
<dbReference type="InterPro" id="IPR036179">
    <property type="entry name" value="Ig-like_dom_sf"/>
</dbReference>
<dbReference type="GO" id="GO:0033691">
    <property type="term" value="F:sialic acid binding"/>
    <property type="evidence" value="ECO:0007669"/>
    <property type="project" value="TreeGrafter"/>
</dbReference>
<organism evidence="6 7">
    <name type="scientific">Acanthochromis polyacanthus</name>
    <name type="common">spiny chromis</name>
    <dbReference type="NCBI Taxonomy" id="80966"/>
    <lineage>
        <taxon>Eukaryota</taxon>
        <taxon>Metazoa</taxon>
        <taxon>Chordata</taxon>
        <taxon>Craniata</taxon>
        <taxon>Vertebrata</taxon>
        <taxon>Euteleostomi</taxon>
        <taxon>Actinopterygii</taxon>
        <taxon>Neopterygii</taxon>
        <taxon>Teleostei</taxon>
        <taxon>Neoteleostei</taxon>
        <taxon>Acanthomorphata</taxon>
        <taxon>Ovalentaria</taxon>
        <taxon>Pomacentridae</taxon>
        <taxon>Acanthochromis</taxon>
    </lineage>
</organism>
<name>A0A3Q1GWL6_9TELE</name>
<dbReference type="InterPro" id="IPR051036">
    <property type="entry name" value="SIGLEC"/>
</dbReference>
<evidence type="ECO:0000256" key="3">
    <source>
        <dbReference type="ARBA" id="ARBA00022989"/>
    </source>
</evidence>
<dbReference type="Gene3D" id="2.60.40.10">
    <property type="entry name" value="Immunoglobulins"/>
    <property type="match status" value="1"/>
</dbReference>
<evidence type="ECO:0000256" key="4">
    <source>
        <dbReference type="ARBA" id="ARBA00023136"/>
    </source>
</evidence>
<dbReference type="GO" id="GO:0005886">
    <property type="term" value="C:plasma membrane"/>
    <property type="evidence" value="ECO:0007669"/>
    <property type="project" value="TreeGrafter"/>
</dbReference>
<keyword evidence="2" id="KW-0812">Transmembrane</keyword>
<dbReference type="InterPro" id="IPR007110">
    <property type="entry name" value="Ig-like_dom"/>
</dbReference>
<dbReference type="InParanoid" id="A0A3Q1GWL6"/>
<proteinExistence type="predicted"/>
<dbReference type="AlphaFoldDB" id="A0A3Q1GWL6"/>
<dbReference type="STRING" id="80966.ENSAPOP00000031812"/>
<dbReference type="Proteomes" id="UP000257200">
    <property type="component" value="Unplaced"/>
</dbReference>
<dbReference type="InterPro" id="IPR013783">
    <property type="entry name" value="Ig-like_fold"/>
</dbReference>
<evidence type="ECO:0000256" key="1">
    <source>
        <dbReference type="ARBA" id="ARBA00004167"/>
    </source>
</evidence>